<feature type="compositionally biased region" description="Low complexity" evidence="1">
    <location>
        <begin position="340"/>
        <end position="355"/>
    </location>
</feature>
<proteinExistence type="predicted"/>
<feature type="compositionally biased region" description="Polar residues" evidence="1">
    <location>
        <begin position="203"/>
        <end position="215"/>
    </location>
</feature>
<feature type="region of interest" description="Disordered" evidence="1">
    <location>
        <begin position="202"/>
        <end position="429"/>
    </location>
</feature>
<feature type="compositionally biased region" description="Polar residues" evidence="1">
    <location>
        <begin position="543"/>
        <end position="556"/>
    </location>
</feature>
<feature type="compositionally biased region" description="Polar residues" evidence="1">
    <location>
        <begin position="304"/>
        <end position="333"/>
    </location>
</feature>
<organism evidence="2 3">
    <name type="scientific">Oesophagostomum dentatum</name>
    <name type="common">Nodular worm</name>
    <dbReference type="NCBI Taxonomy" id="61180"/>
    <lineage>
        <taxon>Eukaryota</taxon>
        <taxon>Metazoa</taxon>
        <taxon>Ecdysozoa</taxon>
        <taxon>Nematoda</taxon>
        <taxon>Chromadorea</taxon>
        <taxon>Rhabditida</taxon>
        <taxon>Rhabditina</taxon>
        <taxon>Rhabditomorpha</taxon>
        <taxon>Strongyloidea</taxon>
        <taxon>Strongylidae</taxon>
        <taxon>Oesophagostomum</taxon>
    </lineage>
</organism>
<name>A0A0B1SWJ3_OESDE</name>
<feature type="compositionally biased region" description="Polar residues" evidence="1">
    <location>
        <begin position="269"/>
        <end position="293"/>
    </location>
</feature>
<protein>
    <submittedName>
        <fullName evidence="2">Uncharacterized protein</fullName>
    </submittedName>
</protein>
<evidence type="ECO:0000313" key="3">
    <source>
        <dbReference type="Proteomes" id="UP000053660"/>
    </source>
</evidence>
<gene>
    <name evidence="2" type="ORF">OESDEN_11932</name>
</gene>
<feature type="region of interest" description="Disordered" evidence="1">
    <location>
        <begin position="120"/>
        <end position="184"/>
    </location>
</feature>
<dbReference type="OrthoDB" id="5876275at2759"/>
<feature type="compositionally biased region" description="Low complexity" evidence="1">
    <location>
        <begin position="153"/>
        <end position="165"/>
    </location>
</feature>
<accession>A0A0B1SWJ3</accession>
<keyword evidence="3" id="KW-1185">Reference proteome</keyword>
<sequence length="556" mass="59740">MPEIATVPKTAEEKSWPFGNVRKAEGCFTPLSNKGTPCNISPGRVTPRVTPRVTTLAQRRTPLEPSTRPRTAAPVAANRTPVLRAVRTNVVAQSPAGPVTRARSRELGSRIGSANTVQANAAPRIQRSGTENIENGLRQMRLGGERISRNRAPRTTTSSRSSGLSHLQPVRIQQPRNPDSFLRDEAIPTPYEFRQELLHRNASLGSSERSSSTPKDNVKATANGAGTTSKAPAPSTTRPTTNPSQRPTIRSSSATRPVSAANRPVPRASSVTRIPTSTSASAVRPTARSSSVTRPGVRPPSVTRPYTSSAATRPQGQPAASATRPQLQPTASATERRRPPSVSRPQVRPPSVTRPHIPTTTTKRHDIPRGGALSSSARVPAGRGPVTIQGSARRTNTVRATPTQQRPTEPRSSVIRNPPSNKGPGDGTPVREFRTELRRYPAPTANPITANAPTPTKVLSKQEVTAMINRLSMPRKTTVVATPLKIASEETHGLSCIKTRSRSSSMARRPLSAQDQMRPTTSRALDFAPEDHPRPASADQLEENVTLQEPSNETAP</sequence>
<evidence type="ECO:0000256" key="1">
    <source>
        <dbReference type="SAM" id="MobiDB-lite"/>
    </source>
</evidence>
<feature type="compositionally biased region" description="Polar residues" evidence="1">
    <location>
        <begin position="388"/>
        <end position="420"/>
    </location>
</feature>
<feature type="region of interest" description="Disordered" evidence="1">
    <location>
        <begin position="495"/>
        <end position="556"/>
    </location>
</feature>
<feature type="compositionally biased region" description="Polar residues" evidence="1">
    <location>
        <begin position="224"/>
        <end position="256"/>
    </location>
</feature>
<feature type="compositionally biased region" description="Polar residues" evidence="1">
    <location>
        <begin position="513"/>
        <end position="523"/>
    </location>
</feature>
<reference evidence="2 3" key="1">
    <citation type="submission" date="2014-03" db="EMBL/GenBank/DDBJ databases">
        <title>Draft genome of the hookworm Oesophagostomum dentatum.</title>
        <authorList>
            <person name="Mitreva M."/>
        </authorList>
    </citation>
    <scope>NUCLEOTIDE SEQUENCE [LARGE SCALE GENOMIC DNA]</scope>
    <source>
        <strain evidence="2 3">OD-Hann</strain>
    </source>
</reference>
<dbReference type="EMBL" id="KN556143">
    <property type="protein sequence ID" value="KHJ88276.1"/>
    <property type="molecule type" value="Genomic_DNA"/>
</dbReference>
<dbReference type="AlphaFoldDB" id="A0A0B1SWJ3"/>
<evidence type="ECO:0000313" key="2">
    <source>
        <dbReference type="EMBL" id="KHJ88276.1"/>
    </source>
</evidence>
<dbReference type="Proteomes" id="UP000053660">
    <property type="component" value="Unassembled WGS sequence"/>
</dbReference>